<reference evidence="1" key="1">
    <citation type="submission" date="2018-05" db="EMBL/GenBank/DDBJ databases">
        <authorList>
            <person name="Lanie J.A."/>
            <person name="Ng W.-L."/>
            <person name="Kazmierczak K.M."/>
            <person name="Andrzejewski T.M."/>
            <person name="Davidsen T.M."/>
            <person name="Wayne K.J."/>
            <person name="Tettelin H."/>
            <person name="Glass J.I."/>
            <person name="Rusch D."/>
            <person name="Podicherti R."/>
            <person name="Tsui H.-C.T."/>
            <person name="Winkler M.E."/>
        </authorList>
    </citation>
    <scope>NUCLEOTIDE SEQUENCE</scope>
</reference>
<dbReference type="Pfam" id="PF02622">
    <property type="entry name" value="DUF179"/>
    <property type="match status" value="1"/>
</dbReference>
<dbReference type="PANTHER" id="PTHR30327">
    <property type="entry name" value="UNCHARACTERIZED PROTEIN YQGE"/>
    <property type="match status" value="1"/>
</dbReference>
<dbReference type="EMBL" id="UINC01000928">
    <property type="protein sequence ID" value="SUZ63974.1"/>
    <property type="molecule type" value="Genomic_DNA"/>
</dbReference>
<accession>A0A381PBI0</accession>
<dbReference type="SUPFAM" id="SSF143456">
    <property type="entry name" value="VC0467-like"/>
    <property type="match status" value="1"/>
</dbReference>
<dbReference type="GO" id="GO:0005829">
    <property type="term" value="C:cytosol"/>
    <property type="evidence" value="ECO:0007669"/>
    <property type="project" value="TreeGrafter"/>
</dbReference>
<feature type="non-terminal residue" evidence="1">
    <location>
        <position position="1"/>
    </location>
</feature>
<dbReference type="AlphaFoldDB" id="A0A381PBI0"/>
<dbReference type="Gene3D" id="3.40.1740.10">
    <property type="entry name" value="VC0467-like"/>
    <property type="match status" value="1"/>
</dbReference>
<organism evidence="1">
    <name type="scientific">marine metagenome</name>
    <dbReference type="NCBI Taxonomy" id="408172"/>
    <lineage>
        <taxon>unclassified sequences</taxon>
        <taxon>metagenomes</taxon>
        <taxon>ecological metagenomes</taxon>
    </lineage>
</organism>
<sequence length="189" mass="20437">VTDGMTTPISAPQRGRLLVATPQLEDPNFRRSVVLLLDHGEEGSLGVILNRPSEIATEHILPGWAESGGSTPRVFSGGPVQTNSLIALAPTSAIWRASTPITEQIALLDLEEDLEISAEDLGKVCLYLGYSGWSSGQLQAELEEGAWWTFESDPADLISDPSQSWTSVLSRQNSAARLVAFHPDHSYLN</sequence>
<proteinExistence type="predicted"/>
<gene>
    <name evidence="1" type="ORF">METZ01_LOCUS16828</name>
</gene>
<name>A0A381PBI0_9ZZZZ</name>
<protein>
    <submittedName>
        <fullName evidence="1">Uncharacterized protein</fullName>
    </submittedName>
</protein>
<dbReference type="InterPro" id="IPR003774">
    <property type="entry name" value="AlgH-like"/>
</dbReference>
<evidence type="ECO:0000313" key="1">
    <source>
        <dbReference type="EMBL" id="SUZ63974.1"/>
    </source>
</evidence>
<dbReference type="PANTHER" id="PTHR30327:SF1">
    <property type="entry name" value="UPF0301 PROTEIN YQGE"/>
    <property type="match status" value="1"/>
</dbReference>